<dbReference type="SMART" id="SM00277">
    <property type="entry name" value="GRAN"/>
    <property type="match status" value="2"/>
</dbReference>
<evidence type="ECO:0000313" key="8">
    <source>
        <dbReference type="Proteomes" id="UP001634394"/>
    </source>
</evidence>
<dbReference type="InterPro" id="IPR039036">
    <property type="entry name" value="Granulin_fam"/>
</dbReference>
<evidence type="ECO:0000256" key="1">
    <source>
        <dbReference type="ARBA" id="ARBA00004613"/>
    </source>
</evidence>
<protein>
    <recommendedName>
        <fullName evidence="6">Granulins domain-containing protein</fullName>
    </recommendedName>
</protein>
<dbReference type="InterPro" id="IPR037277">
    <property type="entry name" value="Granulin_sf"/>
</dbReference>
<dbReference type="PANTHER" id="PTHR12274">
    <property type="entry name" value="GRANULIN"/>
    <property type="match status" value="1"/>
</dbReference>
<sequence>MLIIWAMCMTMTMTTTMANSLFIQIMNDESNALCPDEQTRCPADHECCKLEGGEIGCCLKQEVQGIKALPFIQSNTLSIAYNKTSETLCPDPSYSCPGTQTCCASSGSSHWACCAYYNAVCCKDGKTCCPCGYRCAVGKCVRNEDKTETKESEPFIPRIPSVMNASNDTNGTPCPNPSYVCPGVSTCCPSYYGKPWGCCSGRNAVCCSDGRHCCPSGYICSTCKCVKA</sequence>
<dbReference type="Proteomes" id="UP001634394">
    <property type="component" value="Unassembled WGS sequence"/>
</dbReference>
<dbReference type="PROSITE" id="PS00799">
    <property type="entry name" value="GRANULINS"/>
    <property type="match status" value="1"/>
</dbReference>
<accession>A0ABD3T7Y6</accession>
<evidence type="ECO:0000259" key="6">
    <source>
        <dbReference type="PROSITE" id="PS00799"/>
    </source>
</evidence>
<comment type="caution">
    <text evidence="7">The sequence shown here is derived from an EMBL/GenBank/DDBJ whole genome shotgun (WGS) entry which is preliminary data.</text>
</comment>
<feature type="domain" description="Granulins" evidence="6">
    <location>
        <begin position="207"/>
        <end position="220"/>
    </location>
</feature>
<comment type="subcellular location">
    <subcellularLocation>
        <location evidence="1">Secreted</location>
    </subcellularLocation>
</comment>
<dbReference type="AlphaFoldDB" id="A0ABD3T7Y6"/>
<comment type="similarity">
    <text evidence="2">Belongs to the granulin family.</text>
</comment>
<keyword evidence="8" id="KW-1185">Reference proteome</keyword>
<dbReference type="InterPro" id="IPR000118">
    <property type="entry name" value="Granulin"/>
</dbReference>
<gene>
    <name evidence="7" type="ORF">ACJMK2_024338</name>
</gene>
<feature type="chain" id="PRO_5044893172" description="Granulins domain-containing protein" evidence="5">
    <location>
        <begin position="19"/>
        <end position="228"/>
    </location>
</feature>
<feature type="signal peptide" evidence="5">
    <location>
        <begin position="1"/>
        <end position="18"/>
    </location>
</feature>
<keyword evidence="4" id="KW-1015">Disulfide bond</keyword>
<dbReference type="GO" id="GO:0005576">
    <property type="term" value="C:extracellular region"/>
    <property type="evidence" value="ECO:0007669"/>
    <property type="project" value="UniProtKB-SubCell"/>
</dbReference>
<evidence type="ECO:0000256" key="2">
    <source>
        <dbReference type="ARBA" id="ARBA00010093"/>
    </source>
</evidence>
<proteinExistence type="inferred from homology"/>
<keyword evidence="5" id="KW-0732">Signal</keyword>
<organism evidence="7 8">
    <name type="scientific">Sinanodonta woodiana</name>
    <name type="common">Chinese pond mussel</name>
    <name type="synonym">Anodonta woodiana</name>
    <dbReference type="NCBI Taxonomy" id="1069815"/>
    <lineage>
        <taxon>Eukaryota</taxon>
        <taxon>Metazoa</taxon>
        <taxon>Spiralia</taxon>
        <taxon>Lophotrochozoa</taxon>
        <taxon>Mollusca</taxon>
        <taxon>Bivalvia</taxon>
        <taxon>Autobranchia</taxon>
        <taxon>Heteroconchia</taxon>
        <taxon>Palaeoheterodonta</taxon>
        <taxon>Unionida</taxon>
        <taxon>Unionoidea</taxon>
        <taxon>Unionidae</taxon>
        <taxon>Unioninae</taxon>
        <taxon>Sinanodonta</taxon>
    </lineage>
</organism>
<name>A0ABD3T7Y6_SINWO</name>
<dbReference type="PANTHER" id="PTHR12274:SF3">
    <property type="entry name" value="PROGRANULIN"/>
    <property type="match status" value="1"/>
</dbReference>
<evidence type="ECO:0000256" key="4">
    <source>
        <dbReference type="ARBA" id="ARBA00023157"/>
    </source>
</evidence>
<evidence type="ECO:0000313" key="7">
    <source>
        <dbReference type="EMBL" id="KAL3832721.1"/>
    </source>
</evidence>
<dbReference type="EMBL" id="JBJQND010000019">
    <property type="protein sequence ID" value="KAL3832721.1"/>
    <property type="molecule type" value="Genomic_DNA"/>
</dbReference>
<reference evidence="7 8" key="1">
    <citation type="submission" date="2024-11" db="EMBL/GenBank/DDBJ databases">
        <title>Chromosome-level genome assembly of the freshwater bivalve Anodonta woodiana.</title>
        <authorList>
            <person name="Chen X."/>
        </authorList>
    </citation>
    <scope>NUCLEOTIDE SEQUENCE [LARGE SCALE GENOMIC DNA]</scope>
    <source>
        <strain evidence="7">MN2024</strain>
        <tissue evidence="7">Gills</tissue>
    </source>
</reference>
<keyword evidence="3" id="KW-0964">Secreted</keyword>
<evidence type="ECO:0000256" key="5">
    <source>
        <dbReference type="SAM" id="SignalP"/>
    </source>
</evidence>
<evidence type="ECO:0000256" key="3">
    <source>
        <dbReference type="ARBA" id="ARBA00022525"/>
    </source>
</evidence>
<dbReference type="Pfam" id="PF00396">
    <property type="entry name" value="Granulin"/>
    <property type="match status" value="2"/>
</dbReference>
<dbReference type="Gene3D" id="2.10.25.160">
    <property type="entry name" value="Granulin"/>
    <property type="match status" value="2"/>
</dbReference>